<feature type="coiled-coil region" evidence="1">
    <location>
        <begin position="170"/>
        <end position="204"/>
    </location>
</feature>
<dbReference type="OrthoDB" id="1926336at2759"/>
<feature type="coiled-coil region" evidence="1">
    <location>
        <begin position="100"/>
        <end position="145"/>
    </location>
</feature>
<dbReference type="VEuPathDB" id="VectorBase:BGLB026389"/>
<evidence type="ECO:0000313" key="3">
    <source>
        <dbReference type="Proteomes" id="UP000076420"/>
    </source>
</evidence>
<sequence>MSKPVSDMVQESDNLDIKEELDIQLQDFFLKEPHQEEDISKPAQNLSQESDNLDIKENLGIQLQDSILKEPEQEEEMSKPIHNIIQRTSEMELCVMRLQLEEIHKEKQILEHKMAEAEAKWKSSEEDYKSQIMKLEVCIKDLQEQLLSARKSMKQSSMLDLEMADYERHLSTLHNQVEERDKKIEELKAKLDKLDQKITLKETKISWKNFRKTKQFSK</sequence>
<dbReference type="KEGG" id="bgt:106065974"/>
<organism evidence="2 3">
    <name type="scientific">Biomphalaria glabrata</name>
    <name type="common">Bloodfluke planorb</name>
    <name type="synonym">Freshwater snail</name>
    <dbReference type="NCBI Taxonomy" id="6526"/>
    <lineage>
        <taxon>Eukaryota</taxon>
        <taxon>Metazoa</taxon>
        <taxon>Spiralia</taxon>
        <taxon>Lophotrochozoa</taxon>
        <taxon>Mollusca</taxon>
        <taxon>Gastropoda</taxon>
        <taxon>Heterobranchia</taxon>
        <taxon>Euthyneura</taxon>
        <taxon>Panpulmonata</taxon>
        <taxon>Hygrophila</taxon>
        <taxon>Lymnaeoidea</taxon>
        <taxon>Planorbidae</taxon>
        <taxon>Biomphalaria</taxon>
    </lineage>
</organism>
<dbReference type="AlphaFoldDB" id="A0A2C9L317"/>
<reference evidence="2" key="1">
    <citation type="submission" date="2020-05" db="UniProtKB">
        <authorList>
            <consortium name="EnsemblMetazoa"/>
        </authorList>
    </citation>
    <scope>IDENTIFICATION</scope>
    <source>
        <strain evidence="2">BB02</strain>
    </source>
</reference>
<dbReference type="EnsemblMetazoa" id="BGLB026389-RA">
    <property type="protein sequence ID" value="BGLB026389-PA"/>
    <property type="gene ID" value="BGLB026389"/>
</dbReference>
<keyword evidence="1" id="KW-0175">Coiled coil</keyword>
<evidence type="ECO:0000313" key="2">
    <source>
        <dbReference type="EnsemblMetazoa" id="BGLB026389-PA"/>
    </source>
</evidence>
<gene>
    <name evidence="2" type="primary">106065974</name>
</gene>
<accession>A0A2C9L317</accession>
<proteinExistence type="predicted"/>
<protein>
    <submittedName>
        <fullName evidence="2">Uncharacterized protein</fullName>
    </submittedName>
</protein>
<name>A0A2C9L317_BIOGL</name>
<dbReference type="VEuPathDB" id="VectorBase:BGLAX_037136"/>
<dbReference type="Proteomes" id="UP000076420">
    <property type="component" value="Unassembled WGS sequence"/>
</dbReference>
<evidence type="ECO:0000256" key="1">
    <source>
        <dbReference type="SAM" id="Coils"/>
    </source>
</evidence>